<evidence type="ECO:0000313" key="3">
    <source>
        <dbReference type="Proteomes" id="UP001500067"/>
    </source>
</evidence>
<accession>A0ABP8NIE9</accession>
<keyword evidence="2" id="KW-0808">Transferase</keyword>
<dbReference type="InterPro" id="IPR000836">
    <property type="entry name" value="PRTase_dom"/>
</dbReference>
<organism evidence="2 3">
    <name type="scientific">Nemorincola caseinilytica</name>
    <dbReference type="NCBI Taxonomy" id="2054315"/>
    <lineage>
        <taxon>Bacteria</taxon>
        <taxon>Pseudomonadati</taxon>
        <taxon>Bacteroidota</taxon>
        <taxon>Chitinophagia</taxon>
        <taxon>Chitinophagales</taxon>
        <taxon>Chitinophagaceae</taxon>
        <taxon>Nemorincola</taxon>
    </lineage>
</organism>
<name>A0ABP8NIE9_9BACT</name>
<keyword evidence="2" id="KW-0328">Glycosyltransferase</keyword>
<evidence type="ECO:0000259" key="1">
    <source>
        <dbReference type="Pfam" id="PF00156"/>
    </source>
</evidence>
<proteinExistence type="predicted"/>
<sequence>MKKKRVLLLDQERIEFKLRRMAYEIWERNSDEKEIVVIGIENTGSIVAANLVAMLKKVSPLKIKFITVTINKKSPLDFVFAVDENLSGRTVVMVDDVANSGKTMMYALNGILSYDLKKIMVAVLVDRKHKSFPIAADIVGHTVATTLQDHIEVETTGKKVTAVYLE</sequence>
<dbReference type="Gene3D" id="3.40.50.2020">
    <property type="match status" value="1"/>
</dbReference>
<dbReference type="PANTHER" id="PTHR11608:SF0">
    <property type="entry name" value="BIFUNCTIONAL PROTEIN PYRR"/>
    <property type="match status" value="1"/>
</dbReference>
<dbReference type="GO" id="GO:0016757">
    <property type="term" value="F:glycosyltransferase activity"/>
    <property type="evidence" value="ECO:0007669"/>
    <property type="project" value="UniProtKB-KW"/>
</dbReference>
<dbReference type="Pfam" id="PF00156">
    <property type="entry name" value="Pribosyltran"/>
    <property type="match status" value="1"/>
</dbReference>
<keyword evidence="3" id="KW-1185">Reference proteome</keyword>
<dbReference type="InterPro" id="IPR050137">
    <property type="entry name" value="PyrR_bifunctional"/>
</dbReference>
<dbReference type="PANTHER" id="PTHR11608">
    <property type="entry name" value="BIFUNCTIONAL PROTEIN PYRR"/>
    <property type="match status" value="1"/>
</dbReference>
<reference evidence="3" key="1">
    <citation type="journal article" date="2019" name="Int. J. Syst. Evol. Microbiol.">
        <title>The Global Catalogue of Microorganisms (GCM) 10K type strain sequencing project: providing services to taxonomists for standard genome sequencing and annotation.</title>
        <authorList>
            <consortium name="The Broad Institute Genomics Platform"/>
            <consortium name="The Broad Institute Genome Sequencing Center for Infectious Disease"/>
            <person name="Wu L."/>
            <person name="Ma J."/>
        </authorList>
    </citation>
    <scope>NUCLEOTIDE SEQUENCE [LARGE SCALE GENOMIC DNA]</scope>
    <source>
        <strain evidence="3">JCM 32105</strain>
    </source>
</reference>
<comment type="caution">
    <text evidence="2">The sequence shown here is derived from an EMBL/GenBank/DDBJ whole genome shotgun (WGS) entry which is preliminary data.</text>
</comment>
<dbReference type="RefSeq" id="WP_345083593.1">
    <property type="nucleotide sequence ID" value="NZ_BAABFA010000018.1"/>
</dbReference>
<evidence type="ECO:0000313" key="2">
    <source>
        <dbReference type="EMBL" id="GAA4467862.1"/>
    </source>
</evidence>
<dbReference type="CDD" id="cd06223">
    <property type="entry name" value="PRTases_typeI"/>
    <property type="match status" value="1"/>
</dbReference>
<feature type="domain" description="Phosphoribosyltransferase" evidence="1">
    <location>
        <begin position="8"/>
        <end position="138"/>
    </location>
</feature>
<dbReference type="EMBL" id="BAABFA010000018">
    <property type="protein sequence ID" value="GAA4467862.1"/>
    <property type="molecule type" value="Genomic_DNA"/>
</dbReference>
<dbReference type="Proteomes" id="UP001500067">
    <property type="component" value="Unassembled WGS sequence"/>
</dbReference>
<dbReference type="SUPFAM" id="SSF53271">
    <property type="entry name" value="PRTase-like"/>
    <property type="match status" value="1"/>
</dbReference>
<gene>
    <name evidence="2" type="ORF">GCM10023093_24390</name>
</gene>
<protein>
    <submittedName>
        <fullName evidence="2">Phosphoribosyltransferase domain-containing protein</fullName>
    </submittedName>
</protein>
<dbReference type="InterPro" id="IPR029057">
    <property type="entry name" value="PRTase-like"/>
</dbReference>